<proteinExistence type="predicted"/>
<name>A0A5C8ZH22_9ACTN</name>
<gene>
    <name evidence="3" type="ORF">FMM08_08985</name>
</gene>
<dbReference type="GO" id="GO:0004497">
    <property type="term" value="F:monooxygenase activity"/>
    <property type="evidence" value="ECO:0007669"/>
    <property type="project" value="UniProtKB-KW"/>
</dbReference>
<comment type="caution">
    <text evidence="3">The sequence shown here is derived from an EMBL/GenBank/DDBJ whole genome shotgun (WGS) entry which is preliminary data.</text>
</comment>
<evidence type="ECO:0000313" key="3">
    <source>
        <dbReference type="EMBL" id="TXR56844.1"/>
    </source>
</evidence>
<sequence length="235" mass="24029">MGGRGAVAPTAGGPRAPCPEAAWRAGGGGRLTDPAARPGPTAGVSLGSDEGPDAGTRRRGLSTTPLRSGGRHSSRCRGCAAGTPVTGAPRPAFAHPRPPPRSATVRDCSRRLVTAHDSSVPRPHPSRRTPVITSVLQLSARPGSEQAVDDLYAERGVLDRSRAFPGCRGAVLLRTVEGSLASGSATHVVIAQWDDEAAYAAWVADPWRNEVGDALAPLLDGDAAPPAGAVLRPAS</sequence>
<evidence type="ECO:0000259" key="2">
    <source>
        <dbReference type="PROSITE" id="PS51725"/>
    </source>
</evidence>
<dbReference type="InterPro" id="IPR007138">
    <property type="entry name" value="ABM_dom"/>
</dbReference>
<dbReference type="SUPFAM" id="SSF54909">
    <property type="entry name" value="Dimeric alpha+beta barrel"/>
    <property type="match status" value="1"/>
</dbReference>
<feature type="region of interest" description="Disordered" evidence="1">
    <location>
        <begin position="1"/>
        <end position="106"/>
    </location>
</feature>
<dbReference type="Gene3D" id="3.30.70.100">
    <property type="match status" value="1"/>
</dbReference>
<protein>
    <submittedName>
        <fullName evidence="3">Antibiotic biosynthesis monooxygenase</fullName>
    </submittedName>
</protein>
<keyword evidence="4" id="KW-1185">Reference proteome</keyword>
<reference evidence="3 4" key="1">
    <citation type="submission" date="2019-07" db="EMBL/GenBank/DDBJ databases">
        <title>Quadrisphaera sp. strain DD2A genome sequencing and assembly.</title>
        <authorList>
            <person name="Kim I."/>
        </authorList>
    </citation>
    <scope>NUCLEOTIDE SEQUENCE [LARGE SCALE GENOMIC DNA]</scope>
    <source>
        <strain evidence="3 4">DD2A</strain>
    </source>
</reference>
<dbReference type="InterPro" id="IPR011008">
    <property type="entry name" value="Dimeric_a/b-barrel"/>
</dbReference>
<dbReference type="OrthoDB" id="3296336at2"/>
<dbReference type="Proteomes" id="UP000321234">
    <property type="component" value="Unassembled WGS sequence"/>
</dbReference>
<feature type="domain" description="ABM" evidence="2">
    <location>
        <begin position="132"/>
        <end position="231"/>
    </location>
</feature>
<accession>A0A5C8ZH22</accession>
<dbReference type="AlphaFoldDB" id="A0A5C8ZH22"/>
<dbReference type="PROSITE" id="PS51725">
    <property type="entry name" value="ABM"/>
    <property type="match status" value="1"/>
</dbReference>
<keyword evidence="3" id="KW-0503">Monooxygenase</keyword>
<dbReference type="EMBL" id="VKAC01000004">
    <property type="protein sequence ID" value="TXR56844.1"/>
    <property type="molecule type" value="Genomic_DNA"/>
</dbReference>
<dbReference type="Pfam" id="PF03992">
    <property type="entry name" value="ABM"/>
    <property type="match status" value="1"/>
</dbReference>
<evidence type="ECO:0000256" key="1">
    <source>
        <dbReference type="SAM" id="MobiDB-lite"/>
    </source>
</evidence>
<keyword evidence="3" id="KW-0560">Oxidoreductase</keyword>
<evidence type="ECO:0000313" key="4">
    <source>
        <dbReference type="Proteomes" id="UP000321234"/>
    </source>
</evidence>
<organism evidence="3 4">
    <name type="scientific">Quadrisphaera setariae</name>
    <dbReference type="NCBI Taxonomy" id="2593304"/>
    <lineage>
        <taxon>Bacteria</taxon>
        <taxon>Bacillati</taxon>
        <taxon>Actinomycetota</taxon>
        <taxon>Actinomycetes</taxon>
        <taxon>Kineosporiales</taxon>
        <taxon>Kineosporiaceae</taxon>
        <taxon>Quadrisphaera</taxon>
    </lineage>
</organism>